<comment type="caution">
    <text evidence="4">The sequence shown here is derived from an EMBL/GenBank/DDBJ whole genome shotgun (WGS) entry which is preliminary data.</text>
</comment>
<keyword evidence="5" id="KW-1185">Reference proteome</keyword>
<dbReference type="RefSeq" id="WP_229913988.1">
    <property type="nucleotide sequence ID" value="NZ_BNAT01000017.1"/>
</dbReference>
<gene>
    <name evidence="4" type="primary">blaA</name>
    <name evidence="4" type="ORF">GCM10017771_47710</name>
</gene>
<dbReference type="NCBIfam" id="NF033103">
    <property type="entry name" value="bla_class_A"/>
    <property type="match status" value="1"/>
</dbReference>
<dbReference type="PANTHER" id="PTHR35333">
    <property type="entry name" value="BETA-LACTAMASE"/>
    <property type="match status" value="1"/>
</dbReference>
<dbReference type="GO" id="GO:0030655">
    <property type="term" value="P:beta-lactam antibiotic catabolic process"/>
    <property type="evidence" value="ECO:0007669"/>
    <property type="project" value="InterPro"/>
</dbReference>
<evidence type="ECO:0000256" key="1">
    <source>
        <dbReference type="ARBA" id="ARBA00018879"/>
    </source>
</evidence>
<name>A0A918Z036_9ACTN</name>
<evidence type="ECO:0000256" key="2">
    <source>
        <dbReference type="ARBA" id="ARBA00030171"/>
    </source>
</evidence>
<dbReference type="PROSITE" id="PS51318">
    <property type="entry name" value="TAT"/>
    <property type="match status" value="1"/>
</dbReference>
<dbReference type="InterPro" id="IPR045155">
    <property type="entry name" value="Beta-lactam_cat"/>
</dbReference>
<feature type="domain" description="Beta-lactamase class A catalytic" evidence="3">
    <location>
        <begin position="67"/>
        <end position="285"/>
    </location>
</feature>
<dbReference type="SUPFAM" id="SSF56601">
    <property type="entry name" value="beta-lactamase/transpeptidase-like"/>
    <property type="match status" value="1"/>
</dbReference>
<sequence>MTALDIAGPNSPFPSRRALLTAGTAAVTGAALALASAAPAHATRDRRATAERLRELERQHGARIGAFAYNVATKATVTYRATDRFPLLSLFKTLAAAAILRDKDENGETLGKRIHYTTDDLVKANSPITQKPENLAGGLTVAELCDAAIRFSDNTAGNLLLRELGGPIAITAFCRSLGDRATCLDRWEPDVNTAEPWRVEDTTTPAAIARTYGRLVLGDALPPHDRDRLTAWLLANTTSGERFRKALPPDWTIADKTGGGDYGSNNDVGIAWTPDGTPVILAVLTTKPDRDAAPNHPLVAETARILAEAVVQGSR</sequence>
<dbReference type="AlphaFoldDB" id="A0A918Z036"/>
<reference evidence="4" key="2">
    <citation type="submission" date="2020-09" db="EMBL/GenBank/DDBJ databases">
        <authorList>
            <person name="Sun Q."/>
            <person name="Zhou Y."/>
        </authorList>
    </citation>
    <scope>NUCLEOTIDE SEQUENCE</scope>
    <source>
        <strain evidence="4">CGMCC 4.7403</strain>
    </source>
</reference>
<protein>
    <recommendedName>
        <fullName evidence="1">Beta-lactamase</fullName>
    </recommendedName>
    <alternativeName>
        <fullName evidence="2">Penicillinase</fullName>
    </alternativeName>
</protein>
<dbReference type="GO" id="GO:0008800">
    <property type="term" value="F:beta-lactamase activity"/>
    <property type="evidence" value="ECO:0007669"/>
    <property type="project" value="InterPro"/>
</dbReference>
<reference evidence="4" key="1">
    <citation type="journal article" date="2014" name="Int. J. Syst. Evol. Microbiol.">
        <title>Complete genome sequence of Corynebacterium casei LMG S-19264T (=DSM 44701T), isolated from a smear-ripened cheese.</title>
        <authorList>
            <consortium name="US DOE Joint Genome Institute (JGI-PGF)"/>
            <person name="Walter F."/>
            <person name="Albersmeier A."/>
            <person name="Kalinowski J."/>
            <person name="Ruckert C."/>
        </authorList>
    </citation>
    <scope>NUCLEOTIDE SEQUENCE</scope>
    <source>
        <strain evidence="4">CGMCC 4.7403</strain>
    </source>
</reference>
<dbReference type="Proteomes" id="UP000603227">
    <property type="component" value="Unassembled WGS sequence"/>
</dbReference>
<dbReference type="InterPro" id="IPR012338">
    <property type="entry name" value="Beta-lactam/transpept-like"/>
</dbReference>
<evidence type="ECO:0000259" key="3">
    <source>
        <dbReference type="Pfam" id="PF13354"/>
    </source>
</evidence>
<evidence type="ECO:0000313" key="4">
    <source>
        <dbReference type="EMBL" id="GHE31358.1"/>
    </source>
</evidence>
<dbReference type="EMBL" id="BNAT01000017">
    <property type="protein sequence ID" value="GHE31358.1"/>
    <property type="molecule type" value="Genomic_DNA"/>
</dbReference>
<dbReference type="InterPro" id="IPR000871">
    <property type="entry name" value="Beta-lactam_class-A"/>
</dbReference>
<dbReference type="Gene3D" id="3.40.710.10">
    <property type="entry name" value="DD-peptidase/beta-lactamase superfamily"/>
    <property type="match status" value="1"/>
</dbReference>
<proteinExistence type="predicted"/>
<dbReference type="PRINTS" id="PR00118">
    <property type="entry name" value="BLACTAMASEA"/>
</dbReference>
<dbReference type="GO" id="GO:0046677">
    <property type="term" value="P:response to antibiotic"/>
    <property type="evidence" value="ECO:0007669"/>
    <property type="project" value="InterPro"/>
</dbReference>
<dbReference type="PANTHER" id="PTHR35333:SF3">
    <property type="entry name" value="BETA-LACTAMASE-TYPE TRANSPEPTIDASE FOLD CONTAINING PROTEIN"/>
    <property type="match status" value="1"/>
</dbReference>
<accession>A0A918Z036</accession>
<organism evidence="4 5">
    <name type="scientific">Streptomyces capitiformicae</name>
    <dbReference type="NCBI Taxonomy" id="2014920"/>
    <lineage>
        <taxon>Bacteria</taxon>
        <taxon>Bacillati</taxon>
        <taxon>Actinomycetota</taxon>
        <taxon>Actinomycetes</taxon>
        <taxon>Kitasatosporales</taxon>
        <taxon>Streptomycetaceae</taxon>
        <taxon>Streptomyces</taxon>
    </lineage>
</organism>
<dbReference type="InterPro" id="IPR006311">
    <property type="entry name" value="TAT_signal"/>
</dbReference>
<evidence type="ECO:0000313" key="5">
    <source>
        <dbReference type="Proteomes" id="UP000603227"/>
    </source>
</evidence>
<dbReference type="Pfam" id="PF13354">
    <property type="entry name" value="Beta-lactamase2"/>
    <property type="match status" value="1"/>
</dbReference>